<organism evidence="12 13">
    <name type="scientific">Candidatus Segetimicrobium genomatis</name>
    <dbReference type="NCBI Taxonomy" id="2569760"/>
    <lineage>
        <taxon>Bacteria</taxon>
        <taxon>Bacillati</taxon>
        <taxon>Candidatus Sysuimicrobiota</taxon>
        <taxon>Candidatus Sysuimicrobiia</taxon>
        <taxon>Candidatus Sysuimicrobiales</taxon>
        <taxon>Candidatus Segetimicrobiaceae</taxon>
        <taxon>Candidatus Segetimicrobium</taxon>
    </lineage>
</organism>
<accession>A0A537JF93</accession>
<evidence type="ECO:0000256" key="1">
    <source>
        <dbReference type="ARBA" id="ARBA00001933"/>
    </source>
</evidence>
<evidence type="ECO:0000256" key="5">
    <source>
        <dbReference type="ARBA" id="ARBA00022679"/>
    </source>
</evidence>
<dbReference type="EC" id="2.5.1.47" evidence="3"/>
<protein>
    <recommendedName>
        <fullName evidence="3">cysteine synthase</fullName>
        <ecNumber evidence="3">2.5.1.47</ecNumber>
    </recommendedName>
</protein>
<evidence type="ECO:0000256" key="4">
    <source>
        <dbReference type="ARBA" id="ARBA00022605"/>
    </source>
</evidence>
<dbReference type="AlphaFoldDB" id="A0A537JF93"/>
<comment type="cofactor">
    <cofactor evidence="1 9">
        <name>pyridoxal 5'-phosphate</name>
        <dbReference type="ChEBI" id="CHEBI:597326"/>
    </cofactor>
</comment>
<feature type="binding site" evidence="9">
    <location>
        <position position="92"/>
    </location>
    <ligand>
        <name>pyridoxal 5'-phosphate</name>
        <dbReference type="ChEBI" id="CHEBI:597326"/>
    </ligand>
</feature>
<dbReference type="FunFam" id="3.40.50.1100:FF:000006">
    <property type="entry name" value="Cysteine synthase"/>
    <property type="match status" value="1"/>
</dbReference>
<dbReference type="InterPro" id="IPR050214">
    <property type="entry name" value="Cys_Synth/Cystath_Beta-Synth"/>
</dbReference>
<dbReference type="EMBL" id="VBAO01000138">
    <property type="protein sequence ID" value="TMI82201.1"/>
    <property type="molecule type" value="Genomic_DNA"/>
</dbReference>
<comment type="similarity">
    <text evidence="2">Belongs to the cysteine synthase/cystathionine beta-synthase family.</text>
</comment>
<feature type="binding site" evidence="9">
    <location>
        <begin position="197"/>
        <end position="201"/>
    </location>
    <ligand>
        <name>pyridoxal 5'-phosphate</name>
        <dbReference type="ChEBI" id="CHEBI:597326"/>
    </ligand>
</feature>
<feature type="domain" description="Tryptophan synthase beta chain-like PALP" evidence="11">
    <location>
        <begin position="26"/>
        <end position="305"/>
    </location>
</feature>
<comment type="caution">
    <text evidence="12">The sequence shown here is derived from an EMBL/GenBank/DDBJ whole genome shotgun (WGS) entry which is preliminary data.</text>
</comment>
<dbReference type="Gene3D" id="3.40.50.1100">
    <property type="match status" value="2"/>
</dbReference>
<evidence type="ECO:0000256" key="7">
    <source>
        <dbReference type="ARBA" id="ARBA00023192"/>
    </source>
</evidence>
<evidence type="ECO:0000313" key="13">
    <source>
        <dbReference type="Proteomes" id="UP000320048"/>
    </source>
</evidence>
<evidence type="ECO:0000256" key="6">
    <source>
        <dbReference type="ARBA" id="ARBA00022898"/>
    </source>
</evidence>
<dbReference type="SUPFAM" id="SSF53686">
    <property type="entry name" value="Tryptophan synthase beta subunit-like PLP-dependent enzymes"/>
    <property type="match status" value="1"/>
</dbReference>
<dbReference type="NCBIfam" id="TIGR01136">
    <property type="entry name" value="cysKM"/>
    <property type="match status" value="1"/>
</dbReference>
<evidence type="ECO:0000259" key="11">
    <source>
        <dbReference type="Pfam" id="PF00291"/>
    </source>
</evidence>
<dbReference type="Proteomes" id="UP000320048">
    <property type="component" value="Unassembled WGS sequence"/>
</dbReference>
<comment type="catalytic activity">
    <reaction evidence="8">
        <text>O-acetyl-L-serine + hydrogen sulfide = L-cysteine + acetate</text>
        <dbReference type="Rhea" id="RHEA:14829"/>
        <dbReference type="ChEBI" id="CHEBI:29919"/>
        <dbReference type="ChEBI" id="CHEBI:30089"/>
        <dbReference type="ChEBI" id="CHEBI:35235"/>
        <dbReference type="ChEBI" id="CHEBI:58340"/>
        <dbReference type="EC" id="2.5.1.47"/>
    </reaction>
</comment>
<keyword evidence="4" id="KW-0028">Amino-acid biosynthesis</keyword>
<dbReference type="InterPro" id="IPR036052">
    <property type="entry name" value="TrpB-like_PALP_sf"/>
</dbReference>
<dbReference type="InterPro" id="IPR005856">
    <property type="entry name" value="Cys_synth"/>
</dbReference>
<proteinExistence type="inferred from homology"/>
<feature type="binding site" evidence="9">
    <location>
        <position position="279"/>
    </location>
    <ligand>
        <name>pyridoxal 5'-phosphate</name>
        <dbReference type="ChEBI" id="CHEBI:597326"/>
    </ligand>
</feature>
<dbReference type="Pfam" id="PF00291">
    <property type="entry name" value="PALP"/>
    <property type="match status" value="1"/>
</dbReference>
<feature type="modified residue" description="N6-(pyridoxal phosphate)lysine" evidence="10">
    <location>
        <position position="62"/>
    </location>
</feature>
<keyword evidence="7" id="KW-0198">Cysteine biosynthesis</keyword>
<evidence type="ECO:0000256" key="8">
    <source>
        <dbReference type="ARBA" id="ARBA00047931"/>
    </source>
</evidence>
<keyword evidence="6 9" id="KW-0663">Pyridoxal phosphate</keyword>
<evidence type="ECO:0000256" key="3">
    <source>
        <dbReference type="ARBA" id="ARBA00012681"/>
    </source>
</evidence>
<name>A0A537JF93_9BACT</name>
<evidence type="ECO:0000256" key="2">
    <source>
        <dbReference type="ARBA" id="ARBA00007103"/>
    </source>
</evidence>
<reference evidence="12 13" key="1">
    <citation type="journal article" date="2019" name="Nat. Microbiol.">
        <title>Mediterranean grassland soil C-N compound turnover is dependent on rainfall and depth, and is mediated by genomically divergent microorganisms.</title>
        <authorList>
            <person name="Diamond S."/>
            <person name="Andeer P.F."/>
            <person name="Li Z."/>
            <person name="Crits-Christoph A."/>
            <person name="Burstein D."/>
            <person name="Anantharaman K."/>
            <person name="Lane K.R."/>
            <person name="Thomas B.C."/>
            <person name="Pan C."/>
            <person name="Northen T.R."/>
            <person name="Banfield J.F."/>
        </authorList>
    </citation>
    <scope>NUCLEOTIDE SEQUENCE [LARGE SCALE GENOMIC DNA]</scope>
    <source>
        <strain evidence="12">NP_7</strain>
    </source>
</reference>
<keyword evidence="5 12" id="KW-0808">Transferase</keyword>
<evidence type="ECO:0000256" key="10">
    <source>
        <dbReference type="PIRSR" id="PIRSR605856-51"/>
    </source>
</evidence>
<gene>
    <name evidence="12" type="ORF">E6H04_05225</name>
</gene>
<dbReference type="PANTHER" id="PTHR10314">
    <property type="entry name" value="CYSTATHIONINE BETA-SYNTHASE"/>
    <property type="match status" value="1"/>
</dbReference>
<dbReference type="GO" id="GO:0004124">
    <property type="term" value="F:cysteine synthase activity"/>
    <property type="evidence" value="ECO:0007669"/>
    <property type="project" value="UniProtKB-EC"/>
</dbReference>
<dbReference type="GO" id="GO:0006535">
    <property type="term" value="P:cysteine biosynthetic process from serine"/>
    <property type="evidence" value="ECO:0007669"/>
    <property type="project" value="InterPro"/>
</dbReference>
<sequence>MGFGTTQRRPISSTNRRLPDVSLIDRIGRTPLLRLSRLARSLPRAVEVYVKAEWFNPGGSVKDRPVLRMVIEAERDGRLGSGKTILDSTSGNAGIAYAMIGAIKGYPVELVLPASASEERKRIIAAYGARIVLSDPLEGSDGAIRVAREMLAAAPERYFKPDQYNNPANWQAHYDTTGVEVLEQTNGRVTHFVAGLGTTGTVVGAGRRLHEADPRIRVIAVEPDAALHGLEGLKHIASSIVPGIYDPSVHDEKIGVATEAGYEMARRLAREEGLFVGTSTGAAVHAALAVASRLRAGVVVAIAPDGGDRYLSTPLWRPAER</sequence>
<dbReference type="InterPro" id="IPR001926">
    <property type="entry name" value="TrpB-like_PALP"/>
</dbReference>
<evidence type="ECO:0000256" key="9">
    <source>
        <dbReference type="PIRSR" id="PIRSR605856-50"/>
    </source>
</evidence>
<dbReference type="CDD" id="cd01561">
    <property type="entry name" value="CBS_like"/>
    <property type="match status" value="1"/>
</dbReference>
<evidence type="ECO:0000313" key="12">
    <source>
        <dbReference type="EMBL" id="TMI82201.1"/>
    </source>
</evidence>